<dbReference type="Proteomes" id="UP000807504">
    <property type="component" value="Unassembled WGS sequence"/>
</dbReference>
<sequence>MATAEDGNACCFRWIIVNPFVPWRKMEAVFYCGSPGVTQWRVTIQPIDRRVSYWAFSFCLEFDVWFDGRYEIVADKLLVVIRLNGDLVKQEEISHYSFNSGNKYQYYLETYTTMPSSMVPHLLFIRIQISLPGLEAVNQESNELVFNRYDLERLSADLRNLIRWRYFPDMILVSAADPRSRVPAHSYILDVRWDNFFRLHHFDALAHTTVQANISVRLLMNILSYMYTGQKPASWPDWGETSYFPELFQVIDRYKLYHLYKVFVKRDLNQVRVTRNSVFTDSRAFSIKRVNGRHINDASYTWYIFQRPGYGFIFRIHVRNRNGAGPWLSYSLKSNCLFRVFTQVYLELVKRTAMPGNPRVTFRRVQLFHERDYTMDENEHVYSGPILFLGCPETFGGSSPTRRSETGRDDRLWFNSTLNFSDGITTYQIRSLDDTLPPLSESLHVLSGHMHELRKLKIGADLQVLSPSINRLPEHRDCVHKGILVARVPRWQPTFENAPREIVETVRCTLVGEALSYVLDYIYTECKIAAALWRGPAPRLFQAQPRVQMGLYINNMTDIWWHVYVPKNNCNV</sequence>
<name>A0A8T0EM55_ARGBR</name>
<reference evidence="1" key="1">
    <citation type="journal article" date="2020" name="bioRxiv">
        <title>Chromosome-level reference genome of the European wasp spider Argiope bruennichi: a resource for studies on range expansion and evolutionary adaptation.</title>
        <authorList>
            <person name="Sheffer M.M."/>
            <person name="Hoppe A."/>
            <person name="Krehenwinkel H."/>
            <person name="Uhl G."/>
            <person name="Kuss A.W."/>
            <person name="Jensen L."/>
            <person name="Jensen C."/>
            <person name="Gillespie R.G."/>
            <person name="Hoff K.J."/>
            <person name="Prost S."/>
        </authorList>
    </citation>
    <scope>NUCLEOTIDE SEQUENCE</scope>
</reference>
<dbReference type="Gene3D" id="3.30.710.10">
    <property type="entry name" value="Potassium Channel Kv1.1, Chain A"/>
    <property type="match status" value="1"/>
</dbReference>
<evidence type="ECO:0000313" key="2">
    <source>
        <dbReference type="Proteomes" id="UP000807504"/>
    </source>
</evidence>
<dbReference type="InterPro" id="IPR011333">
    <property type="entry name" value="SKP1/BTB/POZ_sf"/>
</dbReference>
<organism evidence="1 2">
    <name type="scientific">Argiope bruennichi</name>
    <name type="common">Wasp spider</name>
    <name type="synonym">Aranea bruennichi</name>
    <dbReference type="NCBI Taxonomy" id="94029"/>
    <lineage>
        <taxon>Eukaryota</taxon>
        <taxon>Metazoa</taxon>
        <taxon>Ecdysozoa</taxon>
        <taxon>Arthropoda</taxon>
        <taxon>Chelicerata</taxon>
        <taxon>Arachnida</taxon>
        <taxon>Araneae</taxon>
        <taxon>Araneomorphae</taxon>
        <taxon>Entelegynae</taxon>
        <taxon>Araneoidea</taxon>
        <taxon>Araneidae</taxon>
        <taxon>Argiope</taxon>
    </lineage>
</organism>
<evidence type="ECO:0000313" key="1">
    <source>
        <dbReference type="EMBL" id="KAF8776890.1"/>
    </source>
</evidence>
<keyword evidence="2" id="KW-1185">Reference proteome</keyword>
<accession>A0A8T0EM55</accession>
<comment type="caution">
    <text evidence="1">The sequence shown here is derived from an EMBL/GenBank/DDBJ whole genome shotgun (WGS) entry which is preliminary data.</text>
</comment>
<gene>
    <name evidence="1" type="ORF">HNY73_013828</name>
</gene>
<dbReference type="AlphaFoldDB" id="A0A8T0EM55"/>
<dbReference type="EMBL" id="JABXBU010002072">
    <property type="protein sequence ID" value="KAF8776890.1"/>
    <property type="molecule type" value="Genomic_DNA"/>
</dbReference>
<reference evidence="1" key="2">
    <citation type="submission" date="2020-06" db="EMBL/GenBank/DDBJ databases">
        <authorList>
            <person name="Sheffer M."/>
        </authorList>
    </citation>
    <scope>NUCLEOTIDE SEQUENCE</scope>
</reference>
<protein>
    <submittedName>
        <fullName evidence="1">Uncharacterized protein</fullName>
    </submittedName>
</protein>
<dbReference type="SUPFAM" id="SSF54695">
    <property type="entry name" value="POZ domain"/>
    <property type="match status" value="1"/>
</dbReference>
<proteinExistence type="predicted"/>